<evidence type="ECO:0000313" key="2">
    <source>
        <dbReference type="EMBL" id="MCS0589864.1"/>
    </source>
</evidence>
<dbReference type="Proteomes" id="UP001205560">
    <property type="component" value="Unassembled WGS sequence"/>
</dbReference>
<reference evidence="2 3" key="1">
    <citation type="submission" date="2022-08" db="EMBL/GenBank/DDBJ databases">
        <title>Reclassification of Massilia species as members of the genera Telluria, Duganella, Pseudoduganella, Mokoshia gen. nov. and Zemynaea gen. nov. using orthogonal and non-orthogonal genome-based approaches.</title>
        <authorList>
            <person name="Bowman J.P."/>
        </authorList>
    </citation>
    <scope>NUCLEOTIDE SEQUENCE [LARGE SCALE GENOMIC DNA]</scope>
    <source>
        <strain evidence="2 3">LMG 28164</strain>
    </source>
</reference>
<proteinExistence type="predicted"/>
<dbReference type="PROSITE" id="PS51257">
    <property type="entry name" value="PROKAR_LIPOPROTEIN"/>
    <property type="match status" value="1"/>
</dbReference>
<dbReference type="EMBL" id="JANUGX010000012">
    <property type="protein sequence ID" value="MCS0589864.1"/>
    <property type="molecule type" value="Genomic_DNA"/>
</dbReference>
<feature type="chain" id="PRO_5045607376" evidence="1">
    <location>
        <begin position="24"/>
        <end position="261"/>
    </location>
</feature>
<comment type="caution">
    <text evidence="2">The sequence shown here is derived from an EMBL/GenBank/DDBJ whole genome shotgun (WGS) entry which is preliminary data.</text>
</comment>
<sequence>MMKRLGVAMLMLMLMLVAGMACADDLGDAEKALRAKAYDKAFPIYAKLANAGNAEAQFRLGEMYWYGDGTAVDMAKSQTWLQKAAASGHGGAKETLGILQTREKRAADIAYWTQGYKGEDLVSGKYACPMPAIPAVSKTNADIKAVSEAIANWETCYNDFVAGINQLAPPNKRIPTDVLQLMSPREAEQAIAHVDDATVAVVTRRQAEALNFSAERDAWHKATNEFVLAANAQQEANKASLATDIRREEEARKLDSRPIGK</sequence>
<keyword evidence="3" id="KW-1185">Reference proteome</keyword>
<dbReference type="Gene3D" id="1.25.40.10">
    <property type="entry name" value="Tetratricopeptide repeat domain"/>
    <property type="match status" value="1"/>
</dbReference>
<accession>A0ABT2A6P2</accession>
<organism evidence="2 3">
    <name type="scientific">Massilia norwichensis</name>
    <dbReference type="NCBI Taxonomy" id="1442366"/>
    <lineage>
        <taxon>Bacteria</taxon>
        <taxon>Pseudomonadati</taxon>
        <taxon>Pseudomonadota</taxon>
        <taxon>Betaproteobacteria</taxon>
        <taxon>Burkholderiales</taxon>
        <taxon>Oxalobacteraceae</taxon>
        <taxon>Telluria group</taxon>
        <taxon>Massilia</taxon>
    </lineage>
</organism>
<dbReference type="InterPro" id="IPR011990">
    <property type="entry name" value="TPR-like_helical_dom_sf"/>
</dbReference>
<dbReference type="SMART" id="SM00671">
    <property type="entry name" value="SEL1"/>
    <property type="match status" value="1"/>
</dbReference>
<evidence type="ECO:0000313" key="3">
    <source>
        <dbReference type="Proteomes" id="UP001205560"/>
    </source>
</evidence>
<dbReference type="Pfam" id="PF08238">
    <property type="entry name" value="Sel1"/>
    <property type="match status" value="1"/>
</dbReference>
<protein>
    <submittedName>
        <fullName evidence="2">Sel1 repeat family protein</fullName>
    </submittedName>
</protein>
<feature type="signal peptide" evidence="1">
    <location>
        <begin position="1"/>
        <end position="23"/>
    </location>
</feature>
<dbReference type="SUPFAM" id="SSF81901">
    <property type="entry name" value="HCP-like"/>
    <property type="match status" value="1"/>
</dbReference>
<gene>
    <name evidence="2" type="ORF">NX782_11695</name>
</gene>
<dbReference type="InterPro" id="IPR006597">
    <property type="entry name" value="Sel1-like"/>
</dbReference>
<dbReference type="RefSeq" id="WP_258845630.1">
    <property type="nucleotide sequence ID" value="NZ_JANUGX010000012.1"/>
</dbReference>
<name>A0ABT2A6P2_9BURK</name>
<keyword evidence="1" id="KW-0732">Signal</keyword>
<evidence type="ECO:0000256" key="1">
    <source>
        <dbReference type="SAM" id="SignalP"/>
    </source>
</evidence>